<accession>A0A7Y9LSK2</accession>
<dbReference type="Gene3D" id="3.30.70.890">
    <property type="entry name" value="GHMP kinase, C-terminal domain"/>
    <property type="match status" value="1"/>
</dbReference>
<comment type="catalytic activity">
    <reaction evidence="11 13">
        <text>L-homoserine + ATP = O-phospho-L-homoserine + ADP + H(+)</text>
        <dbReference type="Rhea" id="RHEA:13985"/>
        <dbReference type="ChEBI" id="CHEBI:15378"/>
        <dbReference type="ChEBI" id="CHEBI:30616"/>
        <dbReference type="ChEBI" id="CHEBI:57476"/>
        <dbReference type="ChEBI" id="CHEBI:57590"/>
        <dbReference type="ChEBI" id="CHEBI:456216"/>
        <dbReference type="EC" id="2.7.1.39"/>
    </reaction>
</comment>
<feature type="binding site" evidence="13">
    <location>
        <begin position="112"/>
        <end position="122"/>
    </location>
    <ligand>
        <name>ATP</name>
        <dbReference type="ChEBI" id="CHEBI:30616"/>
    </ligand>
</feature>
<reference evidence="16 17" key="1">
    <citation type="submission" date="2020-07" db="EMBL/GenBank/DDBJ databases">
        <title>Sequencing the genomes of 1000 actinobacteria strains.</title>
        <authorList>
            <person name="Klenk H.-P."/>
        </authorList>
    </citation>
    <scope>NUCLEOTIDE SEQUENCE [LARGE SCALE GENOMIC DNA]</scope>
    <source>
        <strain evidence="16 17">DSM 102047</strain>
    </source>
</reference>
<dbReference type="HAMAP" id="MF_00384">
    <property type="entry name" value="Homoser_kinase"/>
    <property type="match status" value="1"/>
</dbReference>
<dbReference type="InterPro" id="IPR006204">
    <property type="entry name" value="GHMP_kinase_N_dom"/>
</dbReference>
<evidence type="ECO:0000256" key="10">
    <source>
        <dbReference type="ARBA" id="ARBA00022840"/>
    </source>
</evidence>
<dbReference type="PIRSF" id="PIRSF000676">
    <property type="entry name" value="Homoser_kin"/>
    <property type="match status" value="1"/>
</dbReference>
<dbReference type="InterPro" id="IPR006203">
    <property type="entry name" value="GHMP_knse_ATP-bd_CS"/>
</dbReference>
<keyword evidence="9 13" id="KW-0418">Kinase</keyword>
<keyword evidence="17" id="KW-1185">Reference proteome</keyword>
<dbReference type="NCBIfam" id="TIGR00191">
    <property type="entry name" value="thrB"/>
    <property type="match status" value="1"/>
</dbReference>
<feature type="domain" description="GHMP kinase C-terminal" evidence="15">
    <location>
        <begin position="233"/>
        <end position="300"/>
    </location>
</feature>
<comment type="caution">
    <text evidence="16">The sequence shown here is derived from an EMBL/GenBank/DDBJ whole genome shotgun (WGS) entry which is preliminary data.</text>
</comment>
<dbReference type="EMBL" id="JACBYQ010000001">
    <property type="protein sequence ID" value="NYE94814.1"/>
    <property type="molecule type" value="Genomic_DNA"/>
</dbReference>
<dbReference type="GO" id="GO:0005737">
    <property type="term" value="C:cytoplasm"/>
    <property type="evidence" value="ECO:0007669"/>
    <property type="project" value="UniProtKB-SubCell"/>
</dbReference>
<dbReference type="PANTHER" id="PTHR20861:SF1">
    <property type="entry name" value="HOMOSERINE KINASE"/>
    <property type="match status" value="1"/>
</dbReference>
<evidence type="ECO:0000256" key="7">
    <source>
        <dbReference type="ARBA" id="ARBA00022697"/>
    </source>
</evidence>
<comment type="similarity">
    <text evidence="2 13">Belongs to the GHMP kinase family. Homoserine kinase subfamily.</text>
</comment>
<dbReference type="UniPathway" id="UPA00050">
    <property type="reaction ID" value="UER00064"/>
</dbReference>
<gene>
    <name evidence="13" type="primary">thrB</name>
    <name evidence="16" type="ORF">FHU41_001035</name>
</gene>
<comment type="pathway">
    <text evidence="1 13">Amino-acid biosynthesis; L-threonine biosynthesis; L-threonine from L-aspartate: step 4/5.</text>
</comment>
<evidence type="ECO:0000259" key="15">
    <source>
        <dbReference type="Pfam" id="PF08544"/>
    </source>
</evidence>
<evidence type="ECO:0000256" key="13">
    <source>
        <dbReference type="HAMAP-Rule" id="MF_00384"/>
    </source>
</evidence>
<keyword evidence="10 13" id="KW-0067">ATP-binding</keyword>
<organism evidence="16 17">
    <name type="scientific">Psychromicrobium silvestre</name>
    <dbReference type="NCBI Taxonomy" id="1645614"/>
    <lineage>
        <taxon>Bacteria</taxon>
        <taxon>Bacillati</taxon>
        <taxon>Actinomycetota</taxon>
        <taxon>Actinomycetes</taxon>
        <taxon>Micrococcales</taxon>
        <taxon>Micrococcaceae</taxon>
        <taxon>Psychromicrobium</taxon>
    </lineage>
</organism>
<evidence type="ECO:0000256" key="11">
    <source>
        <dbReference type="ARBA" id="ARBA00049375"/>
    </source>
</evidence>
<protein>
    <recommendedName>
        <fullName evidence="4 13">Homoserine kinase</fullName>
        <shortName evidence="13">HK</shortName>
        <shortName evidence="13">HSK</shortName>
        <ecNumber evidence="3 13">2.7.1.39</ecNumber>
    </recommendedName>
</protein>
<keyword evidence="8 13" id="KW-0547">Nucleotide-binding</keyword>
<dbReference type="RefSeq" id="WP_179388530.1">
    <property type="nucleotide sequence ID" value="NZ_JACBYQ010000001.1"/>
</dbReference>
<dbReference type="InterPro" id="IPR020568">
    <property type="entry name" value="Ribosomal_Su5_D2-typ_SF"/>
</dbReference>
<dbReference type="InterPro" id="IPR000870">
    <property type="entry name" value="Homoserine_kinase"/>
</dbReference>
<dbReference type="GO" id="GO:0004413">
    <property type="term" value="F:homoserine kinase activity"/>
    <property type="evidence" value="ECO:0007669"/>
    <property type="project" value="UniProtKB-UniRule"/>
</dbReference>
<keyword evidence="13" id="KW-0963">Cytoplasm</keyword>
<evidence type="ECO:0000256" key="3">
    <source>
        <dbReference type="ARBA" id="ARBA00012078"/>
    </source>
</evidence>
<sequence length="335" mass="35271">MGAAELPQRAELAQKAELPRIEAGQSVIVRVPATSANLGPGFDSLGLALSLYDTLTVETLPGDELLFELSGEGAESLPRDASHLTVRSIDHALSRLGYQRSGLRIVAENVIPHGRGLGSSAAAIVAAISAAHALVPAEAQNGEQWIFQQASELEGHPDNVAPALFGGLAISWQEGDNYRSARVQVRPEVHPVVAVPAVELSTETARAMLPSSVSHQNAAANSGRAALLIHALSTAPELLLAATEDYLHQGYRAQAMQGSAELMGVWRKQGLAAVISGAGPTVLALAYGAEQAQLAQSLAAAQNSSENDEFASKLAWRVQQLEIDTNGAKMELHRR</sequence>
<dbReference type="GO" id="GO:0005524">
    <property type="term" value="F:ATP binding"/>
    <property type="evidence" value="ECO:0007669"/>
    <property type="project" value="UniProtKB-UniRule"/>
</dbReference>
<dbReference type="InterPro" id="IPR014721">
    <property type="entry name" value="Ribsml_uS5_D2-typ_fold_subgr"/>
</dbReference>
<dbReference type="InterPro" id="IPR036554">
    <property type="entry name" value="GHMP_kinase_C_sf"/>
</dbReference>
<evidence type="ECO:0000256" key="2">
    <source>
        <dbReference type="ARBA" id="ARBA00007370"/>
    </source>
</evidence>
<dbReference type="PRINTS" id="PR00958">
    <property type="entry name" value="HOMSERKINASE"/>
</dbReference>
<dbReference type="PANTHER" id="PTHR20861">
    <property type="entry name" value="HOMOSERINE/4-DIPHOSPHOCYTIDYL-2-C-METHYL-D-ERYTHRITOL KINASE"/>
    <property type="match status" value="1"/>
</dbReference>
<comment type="function">
    <text evidence="12 13">Catalyzes the ATP-dependent phosphorylation of L-homoserine to L-homoserine phosphate.</text>
</comment>
<evidence type="ECO:0000313" key="16">
    <source>
        <dbReference type="EMBL" id="NYE94814.1"/>
    </source>
</evidence>
<proteinExistence type="inferred from homology"/>
<evidence type="ECO:0000256" key="5">
    <source>
        <dbReference type="ARBA" id="ARBA00022605"/>
    </source>
</evidence>
<feature type="domain" description="GHMP kinase N-terminal" evidence="14">
    <location>
        <begin position="86"/>
        <end position="167"/>
    </location>
</feature>
<dbReference type="Proteomes" id="UP000521748">
    <property type="component" value="Unassembled WGS sequence"/>
</dbReference>
<name>A0A7Y9LSK2_9MICC</name>
<comment type="subcellular location">
    <subcellularLocation>
        <location evidence="13">Cytoplasm</location>
    </subcellularLocation>
</comment>
<dbReference type="GO" id="GO:0009088">
    <property type="term" value="P:threonine biosynthetic process"/>
    <property type="evidence" value="ECO:0007669"/>
    <property type="project" value="UniProtKB-UniRule"/>
</dbReference>
<evidence type="ECO:0000256" key="8">
    <source>
        <dbReference type="ARBA" id="ARBA00022741"/>
    </source>
</evidence>
<evidence type="ECO:0000256" key="9">
    <source>
        <dbReference type="ARBA" id="ARBA00022777"/>
    </source>
</evidence>
<evidence type="ECO:0000256" key="12">
    <source>
        <dbReference type="ARBA" id="ARBA00049954"/>
    </source>
</evidence>
<dbReference type="Pfam" id="PF08544">
    <property type="entry name" value="GHMP_kinases_C"/>
    <property type="match status" value="1"/>
</dbReference>
<evidence type="ECO:0000256" key="6">
    <source>
        <dbReference type="ARBA" id="ARBA00022679"/>
    </source>
</evidence>
<dbReference type="SUPFAM" id="SSF55060">
    <property type="entry name" value="GHMP Kinase, C-terminal domain"/>
    <property type="match status" value="1"/>
</dbReference>
<dbReference type="PROSITE" id="PS00627">
    <property type="entry name" value="GHMP_KINASES_ATP"/>
    <property type="match status" value="1"/>
</dbReference>
<dbReference type="AlphaFoldDB" id="A0A7Y9LSK2"/>
<dbReference type="Gene3D" id="3.30.230.10">
    <property type="match status" value="1"/>
</dbReference>
<dbReference type="SUPFAM" id="SSF54211">
    <property type="entry name" value="Ribosomal protein S5 domain 2-like"/>
    <property type="match status" value="1"/>
</dbReference>
<evidence type="ECO:0000313" key="17">
    <source>
        <dbReference type="Proteomes" id="UP000521748"/>
    </source>
</evidence>
<keyword evidence="5 13" id="KW-0028">Amino-acid biosynthesis</keyword>
<keyword evidence="6 13" id="KW-0808">Transferase</keyword>
<keyword evidence="7 13" id="KW-0791">Threonine biosynthesis</keyword>
<evidence type="ECO:0000256" key="4">
    <source>
        <dbReference type="ARBA" id="ARBA00017858"/>
    </source>
</evidence>
<dbReference type="EC" id="2.7.1.39" evidence="3 13"/>
<dbReference type="Pfam" id="PF00288">
    <property type="entry name" value="GHMP_kinases_N"/>
    <property type="match status" value="1"/>
</dbReference>
<dbReference type="InterPro" id="IPR013750">
    <property type="entry name" value="GHMP_kinase_C_dom"/>
</dbReference>
<evidence type="ECO:0000256" key="1">
    <source>
        <dbReference type="ARBA" id="ARBA00005015"/>
    </source>
</evidence>
<evidence type="ECO:0000259" key="14">
    <source>
        <dbReference type="Pfam" id="PF00288"/>
    </source>
</evidence>